<keyword evidence="2" id="KW-1185">Reference proteome</keyword>
<dbReference type="RefSeq" id="WP_089747723.1">
    <property type="nucleotide sequence ID" value="NZ_FOGF01000046.1"/>
</dbReference>
<dbReference type="Proteomes" id="UP000198556">
    <property type="component" value="Unassembled WGS sequence"/>
</dbReference>
<proteinExistence type="predicted"/>
<protein>
    <submittedName>
        <fullName evidence="1">Uncharacterized conserved protein YggE, contains kinase-interacting SIMPL domain</fullName>
    </submittedName>
</protein>
<dbReference type="InterPro" id="IPR052022">
    <property type="entry name" value="26kDa_periplasmic_antigen"/>
</dbReference>
<dbReference type="Pfam" id="PF04402">
    <property type="entry name" value="SIMPL"/>
    <property type="match status" value="1"/>
</dbReference>
<evidence type="ECO:0000313" key="1">
    <source>
        <dbReference type="EMBL" id="SER39725.1"/>
    </source>
</evidence>
<dbReference type="PANTHER" id="PTHR34387">
    <property type="entry name" value="SLR1258 PROTEIN"/>
    <property type="match status" value="1"/>
</dbReference>
<dbReference type="GO" id="GO:0006974">
    <property type="term" value="P:DNA damage response"/>
    <property type="evidence" value="ECO:0007669"/>
    <property type="project" value="TreeGrafter"/>
</dbReference>
<dbReference type="OrthoDB" id="9785192at2"/>
<dbReference type="PANTHER" id="PTHR34387:SF2">
    <property type="entry name" value="SLR1258 PROTEIN"/>
    <property type="match status" value="1"/>
</dbReference>
<reference evidence="1 2" key="1">
    <citation type="submission" date="2016-10" db="EMBL/GenBank/DDBJ databases">
        <authorList>
            <person name="de Groot N.N."/>
        </authorList>
    </citation>
    <scope>NUCLEOTIDE SEQUENCE [LARGE SCALE GENOMIC DNA]</scope>
    <source>
        <strain evidence="1 2">DSM 15827</strain>
    </source>
</reference>
<dbReference type="GO" id="GO:0016301">
    <property type="term" value="F:kinase activity"/>
    <property type="evidence" value="ECO:0007669"/>
    <property type="project" value="UniProtKB-KW"/>
</dbReference>
<organism evidence="1 2">
    <name type="scientific">Granulicatella balaenopterae</name>
    <dbReference type="NCBI Taxonomy" id="137733"/>
    <lineage>
        <taxon>Bacteria</taxon>
        <taxon>Bacillati</taxon>
        <taxon>Bacillota</taxon>
        <taxon>Bacilli</taxon>
        <taxon>Lactobacillales</taxon>
        <taxon>Carnobacteriaceae</taxon>
        <taxon>Granulicatella</taxon>
    </lineage>
</organism>
<keyword evidence="1" id="KW-0418">Kinase</keyword>
<dbReference type="Gene3D" id="3.30.110.170">
    <property type="entry name" value="Protein of unknown function (DUF541), domain 1"/>
    <property type="match status" value="1"/>
</dbReference>
<name>A0A1H9NVN0_9LACT</name>
<sequence length="220" mass="25469">MRTINVEGESQLFVKPTMMRLSITISGDRDTFEEAVYQSTKETERFKYIVERLGFSKHDLKTIRLDIDTNTESYRDKNNHYRQRFVGYSYVHCMFLEFAEDNKRLGEILSALLESRIEFEFQVSHTISPAEQQDCQNKLLSDAVLDAKKKAEILAKASGVTLGEVVTIKHGNDCYDLYSNNFLDSECRFSPIMESAPVEFSVDAKEIELTNRVHIVWEIK</sequence>
<dbReference type="InterPro" id="IPR007497">
    <property type="entry name" value="SIMPL/DUF541"/>
</dbReference>
<keyword evidence="1" id="KW-0808">Transferase</keyword>
<accession>A0A1H9NVN0</accession>
<dbReference type="AlphaFoldDB" id="A0A1H9NVN0"/>
<dbReference type="EMBL" id="FOGF01000046">
    <property type="protein sequence ID" value="SER39725.1"/>
    <property type="molecule type" value="Genomic_DNA"/>
</dbReference>
<evidence type="ECO:0000313" key="2">
    <source>
        <dbReference type="Proteomes" id="UP000198556"/>
    </source>
</evidence>
<dbReference type="Gene3D" id="3.30.70.2970">
    <property type="entry name" value="Protein of unknown function (DUF541), domain 2"/>
    <property type="match status" value="1"/>
</dbReference>
<gene>
    <name evidence="1" type="ORF">SAMN05421767_14613</name>
</gene>